<dbReference type="InterPro" id="IPR003399">
    <property type="entry name" value="Mce/MlaD"/>
</dbReference>
<dbReference type="EMBL" id="QXGH01000022">
    <property type="protein sequence ID" value="RHW25677.1"/>
    <property type="molecule type" value="Genomic_DNA"/>
</dbReference>
<keyword evidence="5" id="KW-1185">Reference proteome</keyword>
<dbReference type="AlphaFoldDB" id="A0A417XZ90"/>
<dbReference type="PANTHER" id="PTHR33371">
    <property type="entry name" value="INTERMEMBRANE PHOSPHOLIPID TRANSPORT SYSTEM BINDING PROTEIN MLAD-RELATED"/>
    <property type="match status" value="1"/>
</dbReference>
<dbReference type="Proteomes" id="UP000283644">
    <property type="component" value="Unassembled WGS sequence"/>
</dbReference>
<protein>
    <submittedName>
        <fullName evidence="4">MCE family protein</fullName>
    </submittedName>
</protein>
<dbReference type="RefSeq" id="WP_118926644.1">
    <property type="nucleotide sequence ID" value="NZ_QXGH01000022.1"/>
</dbReference>
<proteinExistence type="predicted"/>
<feature type="domain" description="Mce/MlaD" evidence="3">
    <location>
        <begin position="46"/>
        <end position="117"/>
    </location>
</feature>
<dbReference type="Pfam" id="PF02470">
    <property type="entry name" value="MlaD"/>
    <property type="match status" value="1"/>
</dbReference>
<dbReference type="GO" id="GO:0005576">
    <property type="term" value="C:extracellular region"/>
    <property type="evidence" value="ECO:0007669"/>
    <property type="project" value="TreeGrafter"/>
</dbReference>
<feature type="region of interest" description="Disordered" evidence="1">
    <location>
        <begin position="195"/>
        <end position="220"/>
    </location>
</feature>
<dbReference type="PANTHER" id="PTHR33371:SF15">
    <property type="entry name" value="LIPOPROTEIN LPRN"/>
    <property type="match status" value="1"/>
</dbReference>
<comment type="caution">
    <text evidence="4">The sequence shown here is derived from an EMBL/GenBank/DDBJ whole genome shotgun (WGS) entry which is preliminary data.</text>
</comment>
<feature type="chain" id="PRO_5038531998" evidence="2">
    <location>
        <begin position="23"/>
        <end position="220"/>
    </location>
</feature>
<organism evidence="4 5">
    <name type="scientific">Nocardioides immobilis</name>
    <dbReference type="NCBI Taxonomy" id="2049295"/>
    <lineage>
        <taxon>Bacteria</taxon>
        <taxon>Bacillati</taxon>
        <taxon>Actinomycetota</taxon>
        <taxon>Actinomycetes</taxon>
        <taxon>Propionibacteriales</taxon>
        <taxon>Nocardioidaceae</taxon>
        <taxon>Nocardioides</taxon>
    </lineage>
</organism>
<evidence type="ECO:0000313" key="5">
    <source>
        <dbReference type="Proteomes" id="UP000283644"/>
    </source>
</evidence>
<accession>A0A417XZ90</accession>
<dbReference type="InterPro" id="IPR052336">
    <property type="entry name" value="MlaD_Phospholipid_Transporter"/>
</dbReference>
<dbReference type="OrthoDB" id="9774928at2"/>
<gene>
    <name evidence="4" type="ORF">D0Z08_18040</name>
</gene>
<dbReference type="PROSITE" id="PS51257">
    <property type="entry name" value="PROKAR_LIPOPROTEIN"/>
    <property type="match status" value="1"/>
</dbReference>
<evidence type="ECO:0000259" key="3">
    <source>
        <dbReference type="Pfam" id="PF02470"/>
    </source>
</evidence>
<evidence type="ECO:0000256" key="1">
    <source>
        <dbReference type="SAM" id="MobiDB-lite"/>
    </source>
</evidence>
<name>A0A417XZ90_9ACTN</name>
<evidence type="ECO:0000313" key="4">
    <source>
        <dbReference type="EMBL" id="RHW25677.1"/>
    </source>
</evidence>
<reference evidence="4 5" key="1">
    <citation type="submission" date="2018-09" db="EMBL/GenBank/DDBJ databases">
        <title>Genome sequencing of Nocardioides immobilis CCTCC AB 2017083 for comparison to Nocardioides silvaticus.</title>
        <authorList>
            <person name="Li C."/>
            <person name="Wang G."/>
        </authorList>
    </citation>
    <scope>NUCLEOTIDE SEQUENCE [LARGE SCALE GENOMIC DNA]</scope>
    <source>
        <strain evidence="4 5">CCTCC AB 2017083</strain>
    </source>
</reference>
<feature type="signal peptide" evidence="2">
    <location>
        <begin position="1"/>
        <end position="22"/>
    </location>
</feature>
<keyword evidence="2" id="KW-0732">Signal</keyword>
<sequence>MKRAASVGPTMAAAVAAGALLAGCSFDGIGELPLPGGTGTGDGAMEVTVELPDVGTLTPNSQVKVGDIAVGTVTEINAVDWHAEAVLSLEPDVELPANAVASVGVNTLLGASYVELAAPHRPQGVLADGAEIPLERGSAHPSTEQVLSAASVTLNGGGLEQLSTITVELNRVLAGNDGAFGDCCRAWTSSWARSTTRRTTSSRPFAISRPSRRSTPGNGG</sequence>
<evidence type="ECO:0000256" key="2">
    <source>
        <dbReference type="SAM" id="SignalP"/>
    </source>
</evidence>